<dbReference type="Proteomes" id="UP001199070">
    <property type="component" value="Unassembled WGS sequence"/>
</dbReference>
<dbReference type="EMBL" id="JAIZTC010000017">
    <property type="protein sequence ID" value="MCA8383850.1"/>
    <property type="molecule type" value="Genomic_DNA"/>
</dbReference>
<sequence>MTSFNARTRLAIIEHESLLSSYAKSDKILRELNFSPVNSNVFEATLSASSVSFERVQLRVVVDISCMSREMMARVFSWLLYSRPNIELDLYVCYSVAEFSAPPTSMSPNEYIAPVAGQFAGWPSAAQPTSLIVGLGYEPHKAEGAAEFLDASEQWLFIPNSPIDQFRVEVEKNNEGLVERARRSNRLVEYRVDDPSGTYGQLELLVSDLARRSNPVLLPFGPKIFFALGLLQSFEHSQAGVWAVSGERAVAAVDLRPSRCVVGFEAIFRRKII</sequence>
<proteinExistence type="predicted"/>
<protein>
    <submittedName>
        <fullName evidence="1">Uncharacterized protein</fullName>
    </submittedName>
</protein>
<gene>
    <name evidence="1" type="ORF">LGN22_33555</name>
</gene>
<evidence type="ECO:0000313" key="1">
    <source>
        <dbReference type="EMBL" id="MCA8383850.1"/>
    </source>
</evidence>
<name>A0AAW4TTZ3_9BURK</name>
<evidence type="ECO:0000313" key="2">
    <source>
        <dbReference type="Proteomes" id="UP001199070"/>
    </source>
</evidence>
<comment type="caution">
    <text evidence="1">The sequence shown here is derived from an EMBL/GenBank/DDBJ whole genome shotgun (WGS) entry which is preliminary data.</text>
</comment>
<reference evidence="1" key="1">
    <citation type="submission" date="2023-08" db="EMBL/GenBank/DDBJ databases">
        <title>A collection of bacterial strains from the Burkholderia cepacia Research Laboratory and Repository.</title>
        <authorList>
            <person name="Lipuma J."/>
            <person name="Spilker T."/>
        </authorList>
    </citation>
    <scope>NUCLEOTIDE SEQUENCE</scope>
    <source>
        <strain evidence="1">AU0862</strain>
    </source>
</reference>
<dbReference type="AlphaFoldDB" id="A0AAW4TTZ3"/>
<accession>A0AAW4TTZ3</accession>
<organism evidence="1 2">
    <name type="scientific">Burkholderia cenocepacia</name>
    <dbReference type="NCBI Taxonomy" id="95486"/>
    <lineage>
        <taxon>Bacteria</taxon>
        <taxon>Pseudomonadati</taxon>
        <taxon>Pseudomonadota</taxon>
        <taxon>Betaproteobacteria</taxon>
        <taxon>Burkholderiales</taxon>
        <taxon>Burkholderiaceae</taxon>
        <taxon>Burkholderia</taxon>
        <taxon>Burkholderia cepacia complex</taxon>
    </lineage>
</organism>
<dbReference type="RefSeq" id="WP_226136388.1">
    <property type="nucleotide sequence ID" value="NZ_JAIZTC010000017.1"/>
</dbReference>